<protein>
    <submittedName>
        <fullName evidence="8">Acyl-phosphate glycerol 3-phosphate acyltransferase</fullName>
    </submittedName>
</protein>
<keyword evidence="6" id="KW-1133">Transmembrane helix</keyword>
<evidence type="ECO:0000256" key="4">
    <source>
        <dbReference type="ARBA" id="ARBA00023098"/>
    </source>
</evidence>
<keyword evidence="6" id="KW-0472">Membrane</keyword>
<keyword evidence="9" id="KW-1185">Reference proteome</keyword>
<evidence type="ECO:0000256" key="6">
    <source>
        <dbReference type="SAM" id="Phobius"/>
    </source>
</evidence>
<dbReference type="SUPFAM" id="SSF69593">
    <property type="entry name" value="Glycerol-3-phosphate (1)-acyltransferase"/>
    <property type="match status" value="1"/>
</dbReference>
<keyword evidence="2" id="KW-0444">Lipid biosynthesis</keyword>
<organism evidence="8 9">
    <name type="scientific">Polaribacter vadi</name>
    <dbReference type="NCBI Taxonomy" id="1774273"/>
    <lineage>
        <taxon>Bacteria</taxon>
        <taxon>Pseudomonadati</taxon>
        <taxon>Bacteroidota</taxon>
        <taxon>Flavobacteriia</taxon>
        <taxon>Flavobacteriales</taxon>
        <taxon>Flavobacteriaceae</taxon>
    </lineage>
</organism>
<evidence type="ECO:0000256" key="1">
    <source>
        <dbReference type="ARBA" id="ARBA00005189"/>
    </source>
</evidence>
<feature type="domain" description="Phospholipid/glycerol acyltransferase" evidence="7">
    <location>
        <begin position="77"/>
        <end position="191"/>
    </location>
</feature>
<dbReference type="KEGG" id="pob:LPB03_08625"/>
<dbReference type="GO" id="GO:0003841">
    <property type="term" value="F:1-acylglycerol-3-phosphate O-acyltransferase activity"/>
    <property type="evidence" value="ECO:0007669"/>
    <property type="project" value="TreeGrafter"/>
</dbReference>
<comment type="pathway">
    <text evidence="1">Lipid metabolism.</text>
</comment>
<dbReference type="PANTHER" id="PTHR10434">
    <property type="entry name" value="1-ACYL-SN-GLYCEROL-3-PHOSPHATE ACYLTRANSFERASE"/>
    <property type="match status" value="1"/>
</dbReference>
<accession>A0A1B8U2V8</accession>
<dbReference type="RefSeq" id="WP_065317927.1">
    <property type="nucleotide sequence ID" value="NZ_CP017477.1"/>
</dbReference>
<dbReference type="PANTHER" id="PTHR10434:SF64">
    <property type="entry name" value="1-ACYL-SN-GLYCEROL-3-PHOSPHATE ACYLTRANSFERASE-RELATED"/>
    <property type="match status" value="1"/>
</dbReference>
<dbReference type="SMART" id="SM00563">
    <property type="entry name" value="PlsC"/>
    <property type="match status" value="1"/>
</dbReference>
<gene>
    <name evidence="8" type="ORF">LPB3_02010</name>
</gene>
<dbReference type="GO" id="GO:0006654">
    <property type="term" value="P:phosphatidic acid biosynthetic process"/>
    <property type="evidence" value="ECO:0007669"/>
    <property type="project" value="TreeGrafter"/>
</dbReference>
<keyword evidence="3 8" id="KW-0808">Transferase</keyword>
<dbReference type="AlphaFoldDB" id="A0A1B8U2V8"/>
<evidence type="ECO:0000259" key="7">
    <source>
        <dbReference type="SMART" id="SM00563"/>
    </source>
</evidence>
<evidence type="ECO:0000313" key="8">
    <source>
        <dbReference type="EMBL" id="OBY66216.1"/>
    </source>
</evidence>
<dbReference type="Pfam" id="PF01553">
    <property type="entry name" value="Acyltransferase"/>
    <property type="match status" value="1"/>
</dbReference>
<evidence type="ECO:0000256" key="5">
    <source>
        <dbReference type="ARBA" id="ARBA00023315"/>
    </source>
</evidence>
<reference evidence="9" key="1">
    <citation type="submission" date="2016-02" db="EMBL/GenBank/DDBJ databases">
        <authorList>
            <person name="Shin S.-K."/>
            <person name="Yi H."/>
            <person name="Kim E."/>
        </authorList>
    </citation>
    <scope>NUCLEOTIDE SEQUENCE [LARGE SCALE GENOMIC DNA]</scope>
    <source>
        <strain evidence="9">LPB0003</strain>
    </source>
</reference>
<keyword evidence="5 8" id="KW-0012">Acyltransferase</keyword>
<comment type="caution">
    <text evidence="8">The sequence shown here is derived from an EMBL/GenBank/DDBJ whole genome shotgun (WGS) entry which is preliminary data.</text>
</comment>
<proteinExistence type="predicted"/>
<evidence type="ECO:0000313" key="9">
    <source>
        <dbReference type="Proteomes" id="UP000092584"/>
    </source>
</evidence>
<name>A0A1B8U2V8_9FLAO</name>
<evidence type="ECO:0000256" key="2">
    <source>
        <dbReference type="ARBA" id="ARBA00022516"/>
    </source>
</evidence>
<keyword evidence="4" id="KW-0443">Lipid metabolism</keyword>
<feature type="transmembrane region" description="Helical" evidence="6">
    <location>
        <begin position="12"/>
        <end position="36"/>
    </location>
</feature>
<dbReference type="InterPro" id="IPR002123">
    <property type="entry name" value="Plipid/glycerol_acylTrfase"/>
</dbReference>
<dbReference type="EMBL" id="LSFM01000003">
    <property type="protein sequence ID" value="OBY66216.1"/>
    <property type="molecule type" value="Genomic_DNA"/>
</dbReference>
<dbReference type="CDD" id="cd07989">
    <property type="entry name" value="LPLAT_AGPAT-like"/>
    <property type="match status" value="1"/>
</dbReference>
<dbReference type="STRING" id="1774273.LPB03_08625"/>
<keyword evidence="6" id="KW-0812">Transmembrane</keyword>
<dbReference type="Proteomes" id="UP000092584">
    <property type="component" value="Unassembled WGS sequence"/>
</dbReference>
<evidence type="ECO:0000256" key="3">
    <source>
        <dbReference type="ARBA" id="ARBA00022679"/>
    </source>
</evidence>
<sequence length="263" mass="30908">MKYIKIPFLLVWRLWFYILMFVTIILLLPLLFILSAKETYYAAFWRVARFWSKILVYGMGFSLKVTKDQELDRSKSYMFCPNHASLMDAFVLIVLSKNPIVFVGKKEFVKIPIFGFIYKRVVIMVDRSSPKSRKKVYQLAKEKLQNGTSMAIFPEGLVPTENIVLASFKNGAFSLAIEFEMPIVPQVYYDCKRLFSWDFFKGSPGVFRVHQHRFIETKGLTLEDVESLKQQTFDIIYNDLVADFKYMKDTNRPNNEREFKSPI</sequence>